<keyword evidence="3" id="KW-1185">Reference proteome</keyword>
<sequence length="518" mass="61053">MPTQKSVRFDLNELQAQINEEQQNVLTNIIERFPGYFEIPERCIPFQFDEKNQKINKGFPQVFKNIFNEENEESCSKLKEKLKKEDSTEKFYKKGQKSLFAKYFENNKKEEEGDINYLFSLNKEEEKKEKIINDTIKNLEIIGLTEKIKKRNLNDSGSGDHLAMNPVQMDLAIKCMQNIVPRKEQQILKIFENFSNKKVFSSDFNENKEQKYIRIAYERLDEIRSLYLEQIQDINTGNKTWIFAKGIIDIFANEAWILIPIRKVLDALNKRNSISATLDDLEIISLCLIWTVALLLEKPTIFKALTAVNAFFCRFSEIFLIGPEVFSNEIINELIEIIINKFIIEAGRKKMIKLRMDDAIAGFDSFMPFFIDLLQRFEEFSNGDFNFASILLLFVYLNNAPHIHILKMAQALWSTQRNVVRQMTLPITNKCVELILNNFINDENNREENEDLNNIYIEEEINKLLTLYLINLNNKVVTSERNPAIYLIATKHLEILKRKLKKKNKFKNKKTFKLFYFR</sequence>
<accession>A0A8S9ZXX6</accession>
<dbReference type="InterPro" id="IPR039913">
    <property type="entry name" value="RPAP1/Rba50"/>
</dbReference>
<comment type="caution">
    <text evidence="2">The sequence shown here is derived from an EMBL/GenBank/DDBJ whole genome shotgun (WGS) entry which is preliminary data.</text>
</comment>
<dbReference type="OrthoDB" id="5853122at2759"/>
<feature type="domain" description="RPAP1/MINIYO-like TPR repeats" evidence="1">
    <location>
        <begin position="271"/>
        <end position="499"/>
    </location>
</feature>
<evidence type="ECO:0000313" key="2">
    <source>
        <dbReference type="EMBL" id="KAF7638467.1"/>
    </source>
</evidence>
<dbReference type="PANTHER" id="PTHR21483:SF18">
    <property type="entry name" value="RNA POLYMERASE II-ASSOCIATED PROTEIN 1"/>
    <property type="match status" value="1"/>
</dbReference>
<dbReference type="PANTHER" id="PTHR21483">
    <property type="entry name" value="RNA POLYMERASE II-ASSOCIATED PROTEIN 1"/>
    <property type="match status" value="1"/>
</dbReference>
<gene>
    <name evidence="2" type="ORF">Mgra_00002145</name>
</gene>
<evidence type="ECO:0000259" key="1">
    <source>
        <dbReference type="Pfam" id="PF25766"/>
    </source>
</evidence>
<organism evidence="2 3">
    <name type="scientific">Meloidogyne graminicola</name>
    <dbReference type="NCBI Taxonomy" id="189291"/>
    <lineage>
        <taxon>Eukaryota</taxon>
        <taxon>Metazoa</taxon>
        <taxon>Ecdysozoa</taxon>
        <taxon>Nematoda</taxon>
        <taxon>Chromadorea</taxon>
        <taxon>Rhabditida</taxon>
        <taxon>Tylenchina</taxon>
        <taxon>Tylenchomorpha</taxon>
        <taxon>Tylenchoidea</taxon>
        <taxon>Meloidogynidae</taxon>
        <taxon>Meloidogyninae</taxon>
        <taxon>Meloidogyne</taxon>
    </lineage>
</organism>
<dbReference type="Proteomes" id="UP000605970">
    <property type="component" value="Unassembled WGS sequence"/>
</dbReference>
<dbReference type="AlphaFoldDB" id="A0A8S9ZXX6"/>
<proteinExistence type="predicted"/>
<dbReference type="Pfam" id="PF25766">
    <property type="entry name" value="TPR_RPAP1"/>
    <property type="match status" value="1"/>
</dbReference>
<protein>
    <recommendedName>
        <fullName evidence="1">RPAP1/MINIYO-like TPR repeats domain-containing protein</fullName>
    </recommendedName>
</protein>
<dbReference type="EMBL" id="JABEBT010000012">
    <property type="protein sequence ID" value="KAF7638467.1"/>
    <property type="molecule type" value="Genomic_DNA"/>
</dbReference>
<dbReference type="InterPro" id="IPR057989">
    <property type="entry name" value="TPR_RPAP1/MINIYO-like"/>
</dbReference>
<reference evidence="2" key="1">
    <citation type="journal article" date="2020" name="Ecol. Evol.">
        <title>Genome structure and content of the rice root-knot nematode (Meloidogyne graminicola).</title>
        <authorList>
            <person name="Phan N.T."/>
            <person name="Danchin E.G.J."/>
            <person name="Klopp C."/>
            <person name="Perfus-Barbeoch L."/>
            <person name="Kozlowski D.K."/>
            <person name="Koutsovoulos G.D."/>
            <person name="Lopez-Roques C."/>
            <person name="Bouchez O."/>
            <person name="Zahm M."/>
            <person name="Besnard G."/>
            <person name="Bellafiore S."/>
        </authorList>
    </citation>
    <scope>NUCLEOTIDE SEQUENCE</scope>
    <source>
        <strain evidence="2">VN-18</strain>
    </source>
</reference>
<name>A0A8S9ZXX6_9BILA</name>
<evidence type="ECO:0000313" key="3">
    <source>
        <dbReference type="Proteomes" id="UP000605970"/>
    </source>
</evidence>
<dbReference type="GO" id="GO:0006366">
    <property type="term" value="P:transcription by RNA polymerase II"/>
    <property type="evidence" value="ECO:0007669"/>
    <property type="project" value="InterPro"/>
</dbReference>